<organism evidence="1 2">
    <name type="scientific">Tumidithrix elongata BACA0141</name>
    <dbReference type="NCBI Taxonomy" id="2716417"/>
    <lineage>
        <taxon>Bacteria</taxon>
        <taxon>Bacillati</taxon>
        <taxon>Cyanobacteriota</taxon>
        <taxon>Cyanophyceae</taxon>
        <taxon>Pseudanabaenales</taxon>
        <taxon>Pseudanabaenaceae</taxon>
        <taxon>Tumidithrix</taxon>
        <taxon>Tumidithrix elongata</taxon>
    </lineage>
</organism>
<protein>
    <submittedName>
        <fullName evidence="1">Uncharacterized protein</fullName>
    </submittedName>
</protein>
<dbReference type="RefSeq" id="WP_330486501.1">
    <property type="nucleotide sequence ID" value="NZ_JAZBJZ010000224.1"/>
</dbReference>
<reference evidence="1" key="1">
    <citation type="submission" date="2024-01" db="EMBL/GenBank/DDBJ databases">
        <title>Bank of Algae and Cyanobacteria of the Azores (BACA) strain genomes.</title>
        <authorList>
            <person name="Luz R."/>
            <person name="Cordeiro R."/>
            <person name="Fonseca A."/>
            <person name="Goncalves V."/>
        </authorList>
    </citation>
    <scope>NUCLEOTIDE SEQUENCE</scope>
    <source>
        <strain evidence="1">BACA0141</strain>
    </source>
</reference>
<name>A0AAW9QAS3_9CYAN</name>
<evidence type="ECO:0000313" key="1">
    <source>
        <dbReference type="EMBL" id="MEE3720061.1"/>
    </source>
</evidence>
<dbReference type="AlphaFoldDB" id="A0AAW9QAS3"/>
<dbReference type="Proteomes" id="UP001333818">
    <property type="component" value="Unassembled WGS sequence"/>
</dbReference>
<comment type="caution">
    <text evidence="1">The sequence shown here is derived from an EMBL/GenBank/DDBJ whole genome shotgun (WGS) entry which is preliminary data.</text>
</comment>
<proteinExistence type="predicted"/>
<keyword evidence="2" id="KW-1185">Reference proteome</keyword>
<dbReference type="EMBL" id="JAZBJZ010000224">
    <property type="protein sequence ID" value="MEE3720061.1"/>
    <property type="molecule type" value="Genomic_DNA"/>
</dbReference>
<feature type="non-terminal residue" evidence="1">
    <location>
        <position position="1"/>
    </location>
</feature>
<sequence>NSTLMPFLMLSIFCPVLSSLRQKFDEFFQEGLENGRSELSLTVEQLNCIICCGITQVKVGGGTRPSPIYYEIDNQRLIERQLSYPSLGCEGYEISTRIIEFAGNMCCIESVRNDDSSPSISRINRFSPFAILCNGDSKKIEHFSKKITLVEIADDKIVMRI</sequence>
<evidence type="ECO:0000313" key="2">
    <source>
        <dbReference type="Proteomes" id="UP001333818"/>
    </source>
</evidence>
<gene>
    <name evidence="1" type="ORF">V2H45_25310</name>
</gene>
<accession>A0AAW9QAS3</accession>